<proteinExistence type="predicted"/>
<accession>A0A6V8ST63</accession>
<gene>
    <name evidence="1" type="ORF">bsdtw1_04287</name>
</gene>
<dbReference type="RefSeq" id="WP_183279412.1">
    <property type="nucleotide sequence ID" value="NZ_BLZR01000001.1"/>
</dbReference>
<reference evidence="1 2" key="1">
    <citation type="submission" date="2020-07" db="EMBL/GenBank/DDBJ databases">
        <title>A new beta-1,3-glucan-decomposing anaerobic bacterium isolated from anoxic soil subjected to biological soil disinfestation.</title>
        <authorList>
            <person name="Ueki A."/>
            <person name="Tonouchi A."/>
        </authorList>
    </citation>
    <scope>NUCLEOTIDE SEQUENCE [LARGE SCALE GENOMIC DNA]</scope>
    <source>
        <strain evidence="1 2">TW1</strain>
    </source>
</reference>
<comment type="caution">
    <text evidence="1">The sequence shown here is derived from an EMBL/GenBank/DDBJ whole genome shotgun (WGS) entry which is preliminary data.</text>
</comment>
<organism evidence="1 2">
    <name type="scientific">Clostridium fungisolvens</name>
    <dbReference type="NCBI Taxonomy" id="1604897"/>
    <lineage>
        <taxon>Bacteria</taxon>
        <taxon>Bacillati</taxon>
        <taxon>Bacillota</taxon>
        <taxon>Clostridia</taxon>
        <taxon>Eubacteriales</taxon>
        <taxon>Clostridiaceae</taxon>
        <taxon>Clostridium</taxon>
    </lineage>
</organism>
<evidence type="ECO:0000313" key="1">
    <source>
        <dbReference type="EMBL" id="GFP78093.1"/>
    </source>
</evidence>
<evidence type="ECO:0000313" key="2">
    <source>
        <dbReference type="Proteomes" id="UP000580568"/>
    </source>
</evidence>
<protein>
    <submittedName>
        <fullName evidence="1">Uncharacterized protein</fullName>
    </submittedName>
</protein>
<name>A0A6V8ST63_9CLOT</name>
<dbReference type="Proteomes" id="UP000580568">
    <property type="component" value="Unassembled WGS sequence"/>
</dbReference>
<keyword evidence="2" id="KW-1185">Reference proteome</keyword>
<dbReference type="EMBL" id="BLZR01000001">
    <property type="protein sequence ID" value="GFP78093.1"/>
    <property type="molecule type" value="Genomic_DNA"/>
</dbReference>
<dbReference type="AlphaFoldDB" id="A0A6V8ST63"/>
<sequence length="52" mass="6113">MGKRKGMHEKQMESARKFLEHNVGITEIMNQTGLSQEDVLKEKHNMERRADD</sequence>